<accession>A0ABD2Q0E9</accession>
<dbReference type="InterPro" id="IPR003599">
    <property type="entry name" value="Ig_sub"/>
</dbReference>
<keyword evidence="4" id="KW-0675">Receptor</keyword>
<dbReference type="EMBL" id="JBJKFK010001810">
    <property type="protein sequence ID" value="KAL3312191.1"/>
    <property type="molecule type" value="Genomic_DNA"/>
</dbReference>
<feature type="region of interest" description="Disordered" evidence="1">
    <location>
        <begin position="255"/>
        <end position="286"/>
    </location>
</feature>
<feature type="compositionally biased region" description="Low complexity" evidence="1">
    <location>
        <begin position="1"/>
        <end position="14"/>
    </location>
</feature>
<evidence type="ECO:0000259" key="3">
    <source>
        <dbReference type="PROSITE" id="PS50835"/>
    </source>
</evidence>
<dbReference type="SUPFAM" id="SSF48726">
    <property type="entry name" value="Immunoglobulin"/>
    <property type="match status" value="1"/>
</dbReference>
<keyword evidence="5" id="KW-1185">Reference proteome</keyword>
<dbReference type="Gene3D" id="2.60.40.10">
    <property type="entry name" value="Immunoglobulins"/>
    <property type="match status" value="1"/>
</dbReference>
<evidence type="ECO:0000256" key="2">
    <source>
        <dbReference type="SAM" id="Phobius"/>
    </source>
</evidence>
<organism evidence="4 5">
    <name type="scientific">Cichlidogyrus casuarinus</name>
    <dbReference type="NCBI Taxonomy" id="1844966"/>
    <lineage>
        <taxon>Eukaryota</taxon>
        <taxon>Metazoa</taxon>
        <taxon>Spiralia</taxon>
        <taxon>Lophotrochozoa</taxon>
        <taxon>Platyhelminthes</taxon>
        <taxon>Monogenea</taxon>
        <taxon>Monopisthocotylea</taxon>
        <taxon>Dactylogyridea</taxon>
        <taxon>Ancyrocephalidae</taxon>
        <taxon>Cichlidogyrus</taxon>
    </lineage>
</organism>
<gene>
    <name evidence="4" type="primary">UNC5D_2</name>
    <name evidence="4" type="ORF">Ciccas_009221</name>
</gene>
<name>A0ABD2Q0E9_9PLAT</name>
<keyword evidence="2" id="KW-1133">Transmembrane helix</keyword>
<feature type="transmembrane region" description="Helical" evidence="2">
    <location>
        <begin position="169"/>
        <end position="193"/>
    </location>
</feature>
<dbReference type="Proteomes" id="UP001626550">
    <property type="component" value="Unassembled WGS sequence"/>
</dbReference>
<sequence>MLPSSLKSTHSSSLPADIKQNFRQEPTSNTDVLPGSQITLNCEPPTAQPKSLVKIYWLKDGVLVTKRSHPNIHIGTYDRLILNNASAHDSGNYTCVASLLDLELRQSTALIIIKGGADSNCFGDAGCVQRSREAGVSEYEKGKSSQLFKLPDSSTEEHESKGPSNMRDIIIYIGLFLALTVIIVFIVIALMVASRKQSRLHPRGFANGHNSTRSNLLAFIINDFPVDSLFGFPDKEALKYREQVNQNLMIVSNPLNVGEPGHSPNNGASNSSTNSSGAMLLPNAQDHDSMPTQQHMLFHANGLLKQIPCSANFVSPQMTPLMNQFVNNISSPGPFIPAAYHQNGLL</sequence>
<evidence type="ECO:0000313" key="5">
    <source>
        <dbReference type="Proteomes" id="UP001626550"/>
    </source>
</evidence>
<feature type="compositionally biased region" description="Low complexity" evidence="1">
    <location>
        <begin position="263"/>
        <end position="278"/>
    </location>
</feature>
<dbReference type="Pfam" id="PF13927">
    <property type="entry name" value="Ig_3"/>
    <property type="match status" value="1"/>
</dbReference>
<feature type="domain" description="Ig-like" evidence="3">
    <location>
        <begin position="15"/>
        <end position="105"/>
    </location>
</feature>
<dbReference type="PROSITE" id="PS50835">
    <property type="entry name" value="IG_LIKE"/>
    <property type="match status" value="1"/>
</dbReference>
<protein>
    <submittedName>
        <fullName evidence="4">Netrin receptor unc5d</fullName>
    </submittedName>
</protein>
<evidence type="ECO:0000256" key="1">
    <source>
        <dbReference type="SAM" id="MobiDB-lite"/>
    </source>
</evidence>
<dbReference type="InterPro" id="IPR007110">
    <property type="entry name" value="Ig-like_dom"/>
</dbReference>
<feature type="region of interest" description="Disordered" evidence="1">
    <location>
        <begin position="1"/>
        <end position="30"/>
    </location>
</feature>
<evidence type="ECO:0000313" key="4">
    <source>
        <dbReference type="EMBL" id="KAL3312191.1"/>
    </source>
</evidence>
<keyword evidence="2" id="KW-0472">Membrane</keyword>
<comment type="caution">
    <text evidence="4">The sequence shown here is derived from an EMBL/GenBank/DDBJ whole genome shotgun (WGS) entry which is preliminary data.</text>
</comment>
<dbReference type="AlphaFoldDB" id="A0ABD2Q0E9"/>
<dbReference type="SMART" id="SM00409">
    <property type="entry name" value="IG"/>
    <property type="match status" value="1"/>
</dbReference>
<proteinExistence type="predicted"/>
<dbReference type="InterPro" id="IPR013783">
    <property type="entry name" value="Ig-like_fold"/>
</dbReference>
<keyword evidence="2" id="KW-0812">Transmembrane</keyword>
<dbReference type="InterPro" id="IPR036179">
    <property type="entry name" value="Ig-like_dom_sf"/>
</dbReference>
<feature type="compositionally biased region" description="Polar residues" evidence="1">
    <location>
        <begin position="21"/>
        <end position="30"/>
    </location>
</feature>
<reference evidence="4 5" key="1">
    <citation type="submission" date="2024-11" db="EMBL/GenBank/DDBJ databases">
        <title>Adaptive evolution of stress response genes in parasites aligns with host niche diversity.</title>
        <authorList>
            <person name="Hahn C."/>
            <person name="Resl P."/>
        </authorList>
    </citation>
    <scope>NUCLEOTIDE SEQUENCE [LARGE SCALE GENOMIC DNA]</scope>
    <source>
        <strain evidence="4">EGGRZ-B1_66</strain>
        <tissue evidence="4">Body</tissue>
    </source>
</reference>